<keyword evidence="4" id="KW-1185">Reference proteome</keyword>
<dbReference type="PIRSF" id="PIRSF002741">
    <property type="entry name" value="MppA"/>
    <property type="match status" value="1"/>
</dbReference>
<feature type="domain" description="Solute-binding protein family 5" evidence="2">
    <location>
        <begin position="104"/>
        <end position="440"/>
    </location>
</feature>
<dbReference type="PANTHER" id="PTHR30290:SF83">
    <property type="entry name" value="ABC TRANSPORTER SUBSTRATE-BINDING PROTEIN"/>
    <property type="match status" value="1"/>
</dbReference>
<dbReference type="RefSeq" id="WP_311729552.1">
    <property type="nucleotide sequence ID" value="NZ_JAVRFD010000030.1"/>
</dbReference>
<dbReference type="PANTHER" id="PTHR30290">
    <property type="entry name" value="PERIPLASMIC BINDING COMPONENT OF ABC TRANSPORTER"/>
    <property type="match status" value="1"/>
</dbReference>
<dbReference type="Gene3D" id="3.90.76.10">
    <property type="entry name" value="Dipeptide-binding Protein, Domain 1"/>
    <property type="match status" value="1"/>
</dbReference>
<feature type="region of interest" description="Disordered" evidence="1">
    <location>
        <begin position="1"/>
        <end position="23"/>
    </location>
</feature>
<dbReference type="InterPro" id="IPR039424">
    <property type="entry name" value="SBP_5"/>
</dbReference>
<evidence type="ECO:0000313" key="3">
    <source>
        <dbReference type="EMBL" id="MDT0548988.1"/>
    </source>
</evidence>
<proteinExistence type="predicted"/>
<dbReference type="InterPro" id="IPR006311">
    <property type="entry name" value="TAT_signal"/>
</dbReference>
<dbReference type="InterPro" id="IPR030678">
    <property type="entry name" value="Peptide/Ni-bd"/>
</dbReference>
<dbReference type="Proteomes" id="UP001180754">
    <property type="component" value="Unassembled WGS sequence"/>
</dbReference>
<reference evidence="3" key="1">
    <citation type="submission" date="2024-05" db="EMBL/GenBank/DDBJ databases">
        <title>30 novel species of actinomycetes from the DSMZ collection.</title>
        <authorList>
            <person name="Nouioui I."/>
        </authorList>
    </citation>
    <scope>NUCLEOTIDE SEQUENCE</scope>
    <source>
        <strain evidence="3">DSM 41529</strain>
    </source>
</reference>
<accession>A0ABU2XST6</accession>
<comment type="caution">
    <text evidence="3">The sequence shown here is derived from an EMBL/GenBank/DDBJ whole genome shotgun (WGS) entry which is preliminary data.</text>
</comment>
<dbReference type="EMBL" id="JAVRFD010000030">
    <property type="protein sequence ID" value="MDT0548988.1"/>
    <property type="molecule type" value="Genomic_DNA"/>
</dbReference>
<dbReference type="Gene3D" id="3.40.190.10">
    <property type="entry name" value="Periplasmic binding protein-like II"/>
    <property type="match status" value="1"/>
</dbReference>
<dbReference type="Gene3D" id="3.10.105.10">
    <property type="entry name" value="Dipeptide-binding Protein, Domain 3"/>
    <property type="match status" value="1"/>
</dbReference>
<dbReference type="SUPFAM" id="SSF53850">
    <property type="entry name" value="Periplasmic binding protein-like II"/>
    <property type="match status" value="1"/>
</dbReference>
<protein>
    <submittedName>
        <fullName evidence="3">ABC transporter substrate-binding protein</fullName>
    </submittedName>
</protein>
<evidence type="ECO:0000313" key="4">
    <source>
        <dbReference type="Proteomes" id="UP001180754"/>
    </source>
</evidence>
<dbReference type="Pfam" id="PF00496">
    <property type="entry name" value="SBP_bac_5"/>
    <property type="match status" value="1"/>
</dbReference>
<sequence length="537" mass="58544">MNAAVPHPPTPSPSTPNLSAPHPWRLTRRGALGLGAGLALTPALAGCLPGDTPRGRAGASRVTIGLSAAVTTLDPMNTTSVGTDLSVLSSVYSSLVTRRPDLTIGPDAATSWRRAEPTRWRFTLHRKATFADGSPLDADVVVWNVERLLDAANALRMTSNFPSLKAARKVDRHTVDLITATPDADLLGALSFLYLLSPRWAARHQPATQAMGSGPYEITDYSPGGTVELRARDDYWGRKPAIRRVTFRITPSEPARVSGLLSGELDAVAGLDPQDLDRLRADRALRTQRLDTTRMAFIKLNTLKGPMRDVRVRRAVNYAVDKAAITASLLKNTVRPSPGQLLTDYYSGYTQGLNGYPHDPDRARALLREAGYGRGNPLKVTLRVPSGQYVAGELVVQAVAQQLSETGVSVKIDSVPFTVYMQKYLQDKAMPDMQYITQAWPTLAAGGLYGLFVSDSPYAYWDDREFTAAVAEARRTEGRAARDALYARAARRARDQAPVLFLFPQPGVSATAERLDWRARPDDWVRPADMSWKGAAG</sequence>
<evidence type="ECO:0000259" key="2">
    <source>
        <dbReference type="Pfam" id="PF00496"/>
    </source>
</evidence>
<dbReference type="InterPro" id="IPR000914">
    <property type="entry name" value="SBP_5_dom"/>
</dbReference>
<feature type="compositionally biased region" description="Pro residues" evidence="1">
    <location>
        <begin position="1"/>
        <end position="14"/>
    </location>
</feature>
<evidence type="ECO:0000256" key="1">
    <source>
        <dbReference type="SAM" id="MobiDB-lite"/>
    </source>
</evidence>
<name>A0ABU2XST6_9ACTN</name>
<gene>
    <name evidence="3" type="ORF">RND15_40900</name>
</gene>
<organism evidence="3 4">
    <name type="scientific">Streptomyces lonegramiae</name>
    <dbReference type="NCBI Taxonomy" id="3075524"/>
    <lineage>
        <taxon>Bacteria</taxon>
        <taxon>Bacillati</taxon>
        <taxon>Actinomycetota</taxon>
        <taxon>Actinomycetes</taxon>
        <taxon>Kitasatosporales</taxon>
        <taxon>Streptomycetaceae</taxon>
        <taxon>Streptomyces</taxon>
    </lineage>
</organism>
<dbReference type="PROSITE" id="PS51318">
    <property type="entry name" value="TAT"/>
    <property type="match status" value="1"/>
</dbReference>